<name>A0A2W5F0U4_9SPHI</name>
<gene>
    <name evidence="3" type="ORF">DI598_08670</name>
</gene>
<organism evidence="3 4">
    <name type="scientific">Pseudopedobacter saltans</name>
    <dbReference type="NCBI Taxonomy" id="151895"/>
    <lineage>
        <taxon>Bacteria</taxon>
        <taxon>Pseudomonadati</taxon>
        <taxon>Bacteroidota</taxon>
        <taxon>Sphingobacteriia</taxon>
        <taxon>Sphingobacteriales</taxon>
        <taxon>Sphingobacteriaceae</taxon>
        <taxon>Pseudopedobacter</taxon>
    </lineage>
</organism>
<dbReference type="Proteomes" id="UP000249645">
    <property type="component" value="Unassembled WGS sequence"/>
</dbReference>
<accession>A0A2W5F0U4</accession>
<feature type="domain" description="Peptidase M56" evidence="2">
    <location>
        <begin position="164"/>
        <end position="257"/>
    </location>
</feature>
<feature type="transmembrane region" description="Helical" evidence="1">
    <location>
        <begin position="271"/>
        <end position="288"/>
    </location>
</feature>
<dbReference type="InterPro" id="IPR052173">
    <property type="entry name" value="Beta-lactam_resp_regulator"/>
</dbReference>
<keyword evidence="1" id="KW-0472">Membrane</keyword>
<feature type="transmembrane region" description="Helical" evidence="1">
    <location>
        <begin position="6"/>
        <end position="25"/>
    </location>
</feature>
<reference evidence="3 4" key="1">
    <citation type="submission" date="2017-11" db="EMBL/GenBank/DDBJ databases">
        <title>Infants hospitalized years apart are colonized by the same room-sourced microbial strains.</title>
        <authorList>
            <person name="Brooks B."/>
            <person name="Olm M.R."/>
            <person name="Firek B.A."/>
            <person name="Baker R."/>
            <person name="Thomas B.C."/>
            <person name="Morowitz M.J."/>
            <person name="Banfield J.F."/>
        </authorList>
    </citation>
    <scope>NUCLEOTIDE SEQUENCE [LARGE SCALE GENOMIC DNA]</scope>
    <source>
        <strain evidence="3">S2_009_000_R2_76</strain>
    </source>
</reference>
<dbReference type="Pfam" id="PF05569">
    <property type="entry name" value="Peptidase_M56"/>
    <property type="match status" value="1"/>
</dbReference>
<dbReference type="PANTHER" id="PTHR34978:SF3">
    <property type="entry name" value="SLR0241 PROTEIN"/>
    <property type="match status" value="1"/>
</dbReference>
<evidence type="ECO:0000313" key="3">
    <source>
        <dbReference type="EMBL" id="PZP49068.1"/>
    </source>
</evidence>
<dbReference type="InterPro" id="IPR008756">
    <property type="entry name" value="Peptidase_M56"/>
</dbReference>
<keyword evidence="1" id="KW-1133">Transmembrane helix</keyword>
<sequence>MNSLLMYIVKALLCSGILFFYYWIVLRDKKFHQYNRFYLLFSVVFSLLIPLAHLSWFTVKEETVSDFSIAKVFYKRDLDPIVLTTSTIDWTAIATYALLIVSGLLLVLLSIRIVNVFRLSKKYPKVKWDGVDLLDTDLSSAPFSFLNYLFWKHSIDIHSKVGQQILEHEMTHIRQKHTWDKLFMQIVSSIMWFNPFYWLMQRELFLIHEFLADEKAIGENDPKGFAAMLIEAHFGKKILNPVHSFAYRPIRRRLKMLTTSSNLKYSYMRKIFFLPLLTMVTGLFAFTVQKQDLSVNNTEIEIKGVELPNKIISPALNKKAQ</sequence>
<protein>
    <recommendedName>
        <fullName evidence="2">Peptidase M56 domain-containing protein</fullName>
    </recommendedName>
</protein>
<feature type="transmembrane region" description="Helical" evidence="1">
    <location>
        <begin position="93"/>
        <end position="117"/>
    </location>
</feature>
<keyword evidence="1" id="KW-0812">Transmembrane</keyword>
<evidence type="ECO:0000313" key="4">
    <source>
        <dbReference type="Proteomes" id="UP000249645"/>
    </source>
</evidence>
<dbReference type="PANTHER" id="PTHR34978">
    <property type="entry name" value="POSSIBLE SENSOR-TRANSDUCER PROTEIN BLAR"/>
    <property type="match status" value="1"/>
</dbReference>
<evidence type="ECO:0000256" key="1">
    <source>
        <dbReference type="SAM" id="Phobius"/>
    </source>
</evidence>
<dbReference type="AlphaFoldDB" id="A0A2W5F0U4"/>
<proteinExistence type="predicted"/>
<evidence type="ECO:0000259" key="2">
    <source>
        <dbReference type="Pfam" id="PF05569"/>
    </source>
</evidence>
<feature type="transmembrane region" description="Helical" evidence="1">
    <location>
        <begin position="37"/>
        <end position="57"/>
    </location>
</feature>
<comment type="caution">
    <text evidence="3">The sequence shown here is derived from an EMBL/GenBank/DDBJ whole genome shotgun (WGS) entry which is preliminary data.</text>
</comment>
<dbReference type="EMBL" id="QFOI01000129">
    <property type="protein sequence ID" value="PZP49068.1"/>
    <property type="molecule type" value="Genomic_DNA"/>
</dbReference>